<dbReference type="Proteomes" id="UP000186456">
    <property type="component" value="Unassembled WGS sequence"/>
</dbReference>
<evidence type="ECO:0000313" key="2">
    <source>
        <dbReference type="EMBL" id="SDO70248.1"/>
    </source>
</evidence>
<dbReference type="EMBL" id="FNJN01000001">
    <property type="protein sequence ID" value="SDO70248.1"/>
    <property type="molecule type" value="Genomic_DNA"/>
</dbReference>
<feature type="transmembrane region" description="Helical" evidence="1">
    <location>
        <begin position="35"/>
        <end position="55"/>
    </location>
</feature>
<proteinExistence type="predicted"/>
<keyword evidence="1" id="KW-0472">Membrane</keyword>
<keyword evidence="1" id="KW-0812">Transmembrane</keyword>
<feature type="transmembrane region" description="Helical" evidence="1">
    <location>
        <begin position="347"/>
        <end position="373"/>
    </location>
</feature>
<protein>
    <submittedName>
        <fullName evidence="2">Uncharacterized protein</fullName>
    </submittedName>
</protein>
<evidence type="ECO:0000256" key="1">
    <source>
        <dbReference type="SAM" id="Phobius"/>
    </source>
</evidence>
<feature type="transmembrane region" description="Helical" evidence="1">
    <location>
        <begin position="75"/>
        <end position="96"/>
    </location>
</feature>
<name>A0A1H0LPU4_MICTS</name>
<keyword evidence="1" id="KW-1133">Transmembrane helix</keyword>
<sequence length="376" mass="42531">MDLRWLDAPDEDVRRELPTVPEHEPPPWVPTRRRLLVRLNAVIQVWTLFIVVFNTGLDVDIRGDGTLQADDVRTLVITLVVAIVWTAASIALWRWSRKASTPVRLRRARRALTARANEFRAEAWWRDSFTAIVTAHSAGVREYPRFVGEGIEFGMVRLRMPRTRPRSYVCVSLASPLPHLVLDAVENDGVRSGLPENLAERQRISLEGDFDRIFRAYAPRGYARDALYVLTPDVMAVLADHARAFDVEIIEDRAVFFRAERRRWDDPALWQEVDAILTHVVPRLRQRSLRYTDERVAGQVAVEIAGSLASGSSGVTAWRPEGPVVGPGGRQLRSWTPRHGWWANVRVVSSFMVGTAVYGIPVFLGVVTLLGMFDGR</sequence>
<dbReference type="RefSeq" id="WP_074694373.1">
    <property type="nucleotide sequence ID" value="NZ_FNJN01000001.1"/>
</dbReference>
<dbReference type="AlphaFoldDB" id="A0A1H0LPU4"/>
<accession>A0A1H0LPU4</accession>
<organism evidence="2 3">
    <name type="scientific">Microbacterium testaceum (strain StLB037)</name>
    <dbReference type="NCBI Taxonomy" id="979556"/>
    <lineage>
        <taxon>Bacteria</taxon>
        <taxon>Bacillati</taxon>
        <taxon>Actinomycetota</taxon>
        <taxon>Actinomycetes</taxon>
        <taxon>Micrococcales</taxon>
        <taxon>Microbacteriaceae</taxon>
        <taxon>Microbacterium</taxon>
    </lineage>
</organism>
<gene>
    <name evidence="2" type="ORF">SAMN04487788_0675</name>
</gene>
<reference evidence="2 3" key="1">
    <citation type="submission" date="2016-10" db="EMBL/GenBank/DDBJ databases">
        <authorList>
            <person name="de Groot N.N."/>
        </authorList>
    </citation>
    <scope>NUCLEOTIDE SEQUENCE [LARGE SCALE GENOMIC DNA]</scope>
    <source>
        <strain evidence="2 3">StLB037</strain>
    </source>
</reference>
<evidence type="ECO:0000313" key="3">
    <source>
        <dbReference type="Proteomes" id="UP000186456"/>
    </source>
</evidence>